<organism evidence="1 2">
    <name type="scientific">Ustilago trichophora</name>
    <dbReference type="NCBI Taxonomy" id="86804"/>
    <lineage>
        <taxon>Eukaryota</taxon>
        <taxon>Fungi</taxon>
        <taxon>Dikarya</taxon>
        <taxon>Basidiomycota</taxon>
        <taxon>Ustilaginomycotina</taxon>
        <taxon>Ustilaginomycetes</taxon>
        <taxon>Ustilaginales</taxon>
        <taxon>Ustilaginaceae</taxon>
        <taxon>Ustilago</taxon>
    </lineage>
</organism>
<reference evidence="1 2" key="1">
    <citation type="submission" date="2018-03" db="EMBL/GenBank/DDBJ databases">
        <authorList>
            <person name="Guldener U."/>
        </authorList>
    </citation>
    <scope>NUCLEOTIDE SEQUENCE [LARGE SCALE GENOMIC DNA]</scope>
    <source>
        <strain evidence="1 2">NBRC100155</strain>
    </source>
</reference>
<name>A0A5C3DPJ4_9BASI</name>
<protein>
    <submittedName>
        <fullName evidence="1">Uncharacterized protein</fullName>
    </submittedName>
</protein>
<proteinExistence type="predicted"/>
<keyword evidence="2" id="KW-1185">Reference proteome</keyword>
<gene>
    <name evidence="1" type="ORF">UTRI_00315_B</name>
</gene>
<sequence length="158" mass="17620">MRIKATLIATATIAILATADLVTGWFVTQVTQDSDLKYDDFCHRFGSHVDMDHVCFKASTNLFKQIKGSSTFKAYLSPKLNRFALVLTTDKIKLDTDTYSMSVTFAVIGGNGPLQRCAEIKFVANGETKPFDHRQVCHPYEMEVTMPDKAPVHSKTIP</sequence>
<evidence type="ECO:0000313" key="2">
    <source>
        <dbReference type="Proteomes" id="UP000324022"/>
    </source>
</evidence>
<dbReference type="AlphaFoldDB" id="A0A5C3DPJ4"/>
<evidence type="ECO:0000313" key="1">
    <source>
        <dbReference type="EMBL" id="SPO19922.1"/>
    </source>
</evidence>
<accession>A0A5C3DPJ4</accession>
<dbReference type="EMBL" id="OOIN01000001">
    <property type="protein sequence ID" value="SPO19922.1"/>
    <property type="molecule type" value="Genomic_DNA"/>
</dbReference>
<dbReference type="Proteomes" id="UP000324022">
    <property type="component" value="Unassembled WGS sequence"/>
</dbReference>